<keyword evidence="3" id="KW-1185">Reference proteome</keyword>
<gene>
    <name evidence="2" type="ORF">G6011_00519</name>
</gene>
<proteinExistence type="predicted"/>
<keyword evidence="1" id="KW-0732">Signal</keyword>
<reference evidence="2" key="1">
    <citation type="submission" date="2021-07" db="EMBL/GenBank/DDBJ databases">
        <title>Genome Resource of American Ginseng Black Spot Pathogen Alternaria panax.</title>
        <authorList>
            <person name="Qiu C."/>
            <person name="Wang W."/>
            <person name="Liu Z."/>
        </authorList>
    </citation>
    <scope>NUCLEOTIDE SEQUENCE</scope>
    <source>
        <strain evidence="2">BNCC115425</strain>
    </source>
</reference>
<evidence type="ECO:0000313" key="3">
    <source>
        <dbReference type="Proteomes" id="UP001199106"/>
    </source>
</evidence>
<comment type="caution">
    <text evidence="2">The sequence shown here is derived from an EMBL/GenBank/DDBJ whole genome shotgun (WGS) entry which is preliminary data.</text>
</comment>
<evidence type="ECO:0000256" key="1">
    <source>
        <dbReference type="SAM" id="SignalP"/>
    </source>
</evidence>
<dbReference type="AlphaFoldDB" id="A0AAD4NV25"/>
<dbReference type="EMBL" id="JAANER010000001">
    <property type="protein sequence ID" value="KAG9195398.1"/>
    <property type="molecule type" value="Genomic_DNA"/>
</dbReference>
<protein>
    <submittedName>
        <fullName evidence="2">Uncharacterized protein</fullName>
    </submittedName>
</protein>
<feature type="chain" id="PRO_5042073929" evidence="1">
    <location>
        <begin position="19"/>
        <end position="203"/>
    </location>
</feature>
<feature type="signal peptide" evidence="1">
    <location>
        <begin position="1"/>
        <end position="18"/>
    </location>
</feature>
<name>A0AAD4NV25_9PLEO</name>
<evidence type="ECO:0000313" key="2">
    <source>
        <dbReference type="EMBL" id="KAG9195398.1"/>
    </source>
</evidence>
<accession>A0AAD4NV25</accession>
<sequence length="203" mass="22228">MYISTASALFVLALTTSARPEFMDKLIATNNVTLPIATSWATSSRTWAITLHRIKLLPKLSALLPNVRSVISATWVSPLASLFCRYKTYDSTEWLTLKQEGGREMRNRRTVWTASGTLIAVDILVDATSNIDIQTMKTNPPTICTNPATEQSYNVSSCFAQLVPRTVVSTANASAGYAKSLLRVLVFSNLLTLRNVKLASNPG</sequence>
<organism evidence="2 3">
    <name type="scientific">Alternaria panax</name>
    <dbReference type="NCBI Taxonomy" id="48097"/>
    <lineage>
        <taxon>Eukaryota</taxon>
        <taxon>Fungi</taxon>
        <taxon>Dikarya</taxon>
        <taxon>Ascomycota</taxon>
        <taxon>Pezizomycotina</taxon>
        <taxon>Dothideomycetes</taxon>
        <taxon>Pleosporomycetidae</taxon>
        <taxon>Pleosporales</taxon>
        <taxon>Pleosporineae</taxon>
        <taxon>Pleosporaceae</taxon>
        <taxon>Alternaria</taxon>
        <taxon>Alternaria sect. Panax</taxon>
    </lineage>
</organism>
<dbReference type="Proteomes" id="UP001199106">
    <property type="component" value="Unassembled WGS sequence"/>
</dbReference>